<reference evidence="1 2" key="1">
    <citation type="submission" date="2018-09" db="EMBL/GenBank/DDBJ databases">
        <title>Paracoccus onubensis nov. sp. a moderate halophilic bacterium isolated from Gruta de las Maravillas (Aracena, Spain).</title>
        <authorList>
            <person name="Jurado V."/>
            <person name="Gutierrez-Patricio S."/>
            <person name="Gonzalez-Pimentel J.L."/>
            <person name="Laiz L."/>
            <person name="Saiz-Jimenez C."/>
        </authorList>
    </citation>
    <scope>NUCLEOTIDE SEQUENCE [LARGE SCALE GENOMIC DNA]</scope>
    <source>
        <strain evidence="1 2">DSM 19484</strain>
    </source>
</reference>
<dbReference type="Pfam" id="PF08856">
    <property type="entry name" value="DUF1826"/>
    <property type="match status" value="1"/>
</dbReference>
<dbReference type="EMBL" id="QZEV01000066">
    <property type="protein sequence ID" value="RJL01467.1"/>
    <property type="molecule type" value="Genomic_DNA"/>
</dbReference>
<evidence type="ECO:0000313" key="1">
    <source>
        <dbReference type="EMBL" id="RJL01467.1"/>
    </source>
</evidence>
<gene>
    <name evidence="1" type="ORF">D3P06_12280</name>
</gene>
<name>A0A418ZUD5_9RHOB</name>
<proteinExistence type="predicted"/>
<dbReference type="OrthoDB" id="5342505at2"/>
<sequence>MSHPAPLTAAPVIAFPRAPQAQGLLRGPEPEVLGRIGAPGIAAAIWDRPRAPGFADWIEALPPDHLPDLRMILPAPAARDAVHLACDRAGMAPGPFRDMLAGDVAALATIMGRVMGAPMLHLRLNPVATDACRRFHLDNLTARLLCTYRGTGTQLARPGHEDRPETLAPGAALILRGGLWPGPEQTAVLHRSPPVAGTGQVRLLLAIDPADPGLG</sequence>
<dbReference type="RefSeq" id="WP_119886830.1">
    <property type="nucleotide sequence ID" value="NZ_CP067170.1"/>
</dbReference>
<dbReference type="Proteomes" id="UP000285530">
    <property type="component" value="Unassembled WGS sequence"/>
</dbReference>
<organism evidence="1 2">
    <name type="scientific">Paracoccus aestuarii</name>
    <dbReference type="NCBI Taxonomy" id="453842"/>
    <lineage>
        <taxon>Bacteria</taxon>
        <taxon>Pseudomonadati</taxon>
        <taxon>Pseudomonadota</taxon>
        <taxon>Alphaproteobacteria</taxon>
        <taxon>Rhodobacterales</taxon>
        <taxon>Paracoccaceae</taxon>
        <taxon>Paracoccus</taxon>
    </lineage>
</organism>
<evidence type="ECO:0000313" key="2">
    <source>
        <dbReference type="Proteomes" id="UP000285530"/>
    </source>
</evidence>
<comment type="caution">
    <text evidence="1">The sequence shown here is derived from an EMBL/GenBank/DDBJ whole genome shotgun (WGS) entry which is preliminary data.</text>
</comment>
<dbReference type="AlphaFoldDB" id="A0A418ZUD5"/>
<keyword evidence="2" id="KW-1185">Reference proteome</keyword>
<protein>
    <submittedName>
        <fullName evidence="1">DUF1826 domain-containing protein</fullName>
    </submittedName>
</protein>
<dbReference type="InterPro" id="IPR014955">
    <property type="entry name" value="DUF1826"/>
</dbReference>
<accession>A0A418ZUD5</accession>